<evidence type="ECO:0000313" key="2">
    <source>
        <dbReference type="Proteomes" id="UP000198853"/>
    </source>
</evidence>
<evidence type="ECO:0000313" key="1">
    <source>
        <dbReference type="EMBL" id="SDI83258.1"/>
    </source>
</evidence>
<dbReference type="EMBL" id="FNEN01000007">
    <property type="protein sequence ID" value="SDI83258.1"/>
    <property type="molecule type" value="Genomic_DNA"/>
</dbReference>
<dbReference type="Gene3D" id="1.10.10.10">
    <property type="entry name" value="Winged helix-like DNA-binding domain superfamily/Winged helix DNA-binding domain"/>
    <property type="match status" value="1"/>
</dbReference>
<sequence>MTATLSNADVSTYQSLSPFTDVDALNHAIRSHLYDHKHELSRGAVAVFKVIARHTIKTVGVAFLKHDTIAGQAGVSMSTVKRSIQALKERSMIDVHRTTRLRGNARGGYGHNVYVIHEPSDERAEMNHREKPQKPSVARPQPVKKAAEALSFEAGSLSDKKCNIRKDVNGSLDSTYVPAHVPNPFVIAAKPFYDVNGIYELWRLVIKAYKRAKMDVDLHDQDLAHTLAQALKGAIFMEKTGRLRGALAGYFYGACMRIFDQMIYEEFLELAAASEDVPGWLLAD</sequence>
<gene>
    <name evidence="1" type="ORF">SAMN04488123_10713</name>
</gene>
<dbReference type="Proteomes" id="UP000198853">
    <property type="component" value="Unassembled WGS sequence"/>
</dbReference>
<protein>
    <recommendedName>
        <fullName evidence="3">Helix-turn-helix domain-containing protein</fullName>
    </recommendedName>
</protein>
<dbReference type="InterPro" id="IPR036388">
    <property type="entry name" value="WH-like_DNA-bd_sf"/>
</dbReference>
<accession>A0A1G8NSV6</accession>
<keyword evidence="2" id="KW-1185">Reference proteome</keyword>
<name>A0A1G8NSV6_9BACI</name>
<dbReference type="OrthoDB" id="2697418at2"/>
<reference evidence="1 2" key="1">
    <citation type="submission" date="2016-10" db="EMBL/GenBank/DDBJ databases">
        <authorList>
            <person name="de Groot N.N."/>
        </authorList>
    </citation>
    <scope>NUCLEOTIDE SEQUENCE [LARGE SCALE GENOMIC DNA]</scope>
    <source>
        <strain evidence="1 2">DSM 21771</strain>
    </source>
</reference>
<dbReference type="RefSeq" id="WP_090398221.1">
    <property type="nucleotide sequence ID" value="NZ_FNEN01000007.1"/>
</dbReference>
<dbReference type="AlphaFoldDB" id="A0A1G8NSV6"/>
<evidence type="ECO:0008006" key="3">
    <source>
        <dbReference type="Google" id="ProtNLM"/>
    </source>
</evidence>
<organism evidence="1 2">
    <name type="scientific">Natribacillus halophilus</name>
    <dbReference type="NCBI Taxonomy" id="549003"/>
    <lineage>
        <taxon>Bacteria</taxon>
        <taxon>Bacillati</taxon>
        <taxon>Bacillota</taxon>
        <taxon>Bacilli</taxon>
        <taxon>Bacillales</taxon>
        <taxon>Bacillaceae</taxon>
        <taxon>Natribacillus</taxon>
    </lineage>
</organism>
<proteinExistence type="predicted"/>